<sequence length="301" mass="32553">MVAFNPERDITDLSGKVILVTGGNNGLGKETIIQLAKHNPSKIYMASRSEERANTAIAEITKTVPRANIIFLPLDLASLASVRKAADIFLSSNNQLDILVNNAGVMTTEPGLTKDGYEVNFGTNHMGPALLTKLLLPVLQSTRAGGSDVRIVNLSSALYQAAPKPGILFAQNKTPLADLSTLARYGQSKLANAYFTTSFAKRYPKIKSVAIHPGVVRTSLTDVTKGSSFFLSLLVRVSNLMSVTIEEGAWNQLWASTASSVVNGAFYFPVGKETHAKVLDDKKQAEALWEWTEAELKAHGY</sequence>
<evidence type="ECO:0000313" key="5">
    <source>
        <dbReference type="EMBL" id="KGO57181.1"/>
    </source>
</evidence>
<dbReference type="Proteomes" id="UP000030143">
    <property type="component" value="Unassembled WGS sequence"/>
</dbReference>
<protein>
    <submittedName>
        <fullName evidence="5">Short-chain dehydrogenase/reductase SDR</fullName>
    </submittedName>
</protein>
<gene>
    <name evidence="5" type="ORF">PEX2_001550</name>
</gene>
<dbReference type="PANTHER" id="PTHR24320">
    <property type="entry name" value="RETINOL DEHYDROGENASE"/>
    <property type="match status" value="1"/>
</dbReference>
<dbReference type="InterPro" id="IPR036291">
    <property type="entry name" value="NAD(P)-bd_dom_sf"/>
</dbReference>
<keyword evidence="6" id="KW-1185">Reference proteome</keyword>
<evidence type="ECO:0000256" key="2">
    <source>
        <dbReference type="ARBA" id="ARBA00022857"/>
    </source>
</evidence>
<reference evidence="5 6" key="1">
    <citation type="journal article" date="2015" name="Mol. Plant Microbe Interact.">
        <title>Genome, transcriptome, and functional analyses of Penicillium expansum provide new insights into secondary metabolism and pathogenicity.</title>
        <authorList>
            <person name="Ballester A.R."/>
            <person name="Marcet-Houben M."/>
            <person name="Levin E."/>
            <person name="Sela N."/>
            <person name="Selma-Lazaro C."/>
            <person name="Carmona L."/>
            <person name="Wisniewski M."/>
            <person name="Droby S."/>
            <person name="Gonzalez-Candelas L."/>
            <person name="Gabaldon T."/>
        </authorList>
    </citation>
    <scope>NUCLEOTIDE SEQUENCE [LARGE SCALE GENOMIC DNA]</scope>
    <source>
        <strain evidence="5 6">MD-8</strain>
    </source>
</reference>
<dbReference type="HOGENOM" id="CLU_010194_44_6_1"/>
<dbReference type="SUPFAM" id="SSF51735">
    <property type="entry name" value="NAD(P)-binding Rossmann-fold domains"/>
    <property type="match status" value="1"/>
</dbReference>
<dbReference type="Pfam" id="PF00106">
    <property type="entry name" value="adh_short"/>
    <property type="match status" value="1"/>
</dbReference>
<comment type="similarity">
    <text evidence="1 4">Belongs to the short-chain dehydrogenases/reductases (SDR) family.</text>
</comment>
<dbReference type="AlphaFoldDB" id="A0A0A2JQV4"/>
<keyword evidence="2" id="KW-0521">NADP</keyword>
<dbReference type="VEuPathDB" id="FungiDB:PEXP_074340"/>
<name>A0A0A2JQV4_PENEN</name>
<evidence type="ECO:0000256" key="1">
    <source>
        <dbReference type="ARBA" id="ARBA00006484"/>
    </source>
</evidence>
<dbReference type="PRINTS" id="PR00081">
    <property type="entry name" value="GDHRDH"/>
</dbReference>
<evidence type="ECO:0000313" key="6">
    <source>
        <dbReference type="Proteomes" id="UP000030143"/>
    </source>
</evidence>
<evidence type="ECO:0000256" key="4">
    <source>
        <dbReference type="RuleBase" id="RU000363"/>
    </source>
</evidence>
<dbReference type="PRINTS" id="PR00080">
    <property type="entry name" value="SDRFAMILY"/>
</dbReference>
<dbReference type="PANTHER" id="PTHR24320:SF282">
    <property type="entry name" value="WW DOMAIN-CONTAINING OXIDOREDUCTASE"/>
    <property type="match status" value="1"/>
</dbReference>
<accession>A0A0A2JQV4</accession>
<dbReference type="InterPro" id="IPR002347">
    <property type="entry name" value="SDR_fam"/>
</dbReference>
<dbReference type="STRING" id="27334.A0A0A2JQV4"/>
<keyword evidence="3" id="KW-0560">Oxidoreductase</keyword>
<dbReference type="RefSeq" id="XP_016598869.1">
    <property type="nucleotide sequence ID" value="XM_016737433.1"/>
</dbReference>
<evidence type="ECO:0000256" key="3">
    <source>
        <dbReference type="ARBA" id="ARBA00023002"/>
    </source>
</evidence>
<proteinExistence type="inferred from homology"/>
<dbReference type="EMBL" id="JQFZ01000152">
    <property type="protein sequence ID" value="KGO57181.1"/>
    <property type="molecule type" value="Genomic_DNA"/>
</dbReference>
<organism evidence="5 6">
    <name type="scientific">Penicillium expansum</name>
    <name type="common">Blue mold rot fungus</name>
    <dbReference type="NCBI Taxonomy" id="27334"/>
    <lineage>
        <taxon>Eukaryota</taxon>
        <taxon>Fungi</taxon>
        <taxon>Dikarya</taxon>
        <taxon>Ascomycota</taxon>
        <taxon>Pezizomycotina</taxon>
        <taxon>Eurotiomycetes</taxon>
        <taxon>Eurotiomycetidae</taxon>
        <taxon>Eurotiales</taxon>
        <taxon>Aspergillaceae</taxon>
        <taxon>Penicillium</taxon>
    </lineage>
</organism>
<dbReference type="GeneID" id="27672852"/>
<dbReference type="GO" id="GO:0016491">
    <property type="term" value="F:oxidoreductase activity"/>
    <property type="evidence" value="ECO:0007669"/>
    <property type="project" value="UniProtKB-KW"/>
</dbReference>
<comment type="caution">
    <text evidence="5">The sequence shown here is derived from an EMBL/GenBank/DDBJ whole genome shotgun (WGS) entry which is preliminary data.</text>
</comment>
<dbReference type="Gene3D" id="3.40.50.720">
    <property type="entry name" value="NAD(P)-binding Rossmann-like Domain"/>
    <property type="match status" value="1"/>
</dbReference>